<dbReference type="EMBL" id="BTGD01000003">
    <property type="protein sequence ID" value="GMM54618.1"/>
    <property type="molecule type" value="Genomic_DNA"/>
</dbReference>
<dbReference type="GO" id="GO:0009277">
    <property type="term" value="C:fungal-type cell wall"/>
    <property type="evidence" value="ECO:0007669"/>
    <property type="project" value="TreeGrafter"/>
</dbReference>
<reference evidence="11 12" key="1">
    <citation type="journal article" date="2023" name="Elife">
        <title>Identification of key yeast species and microbe-microbe interactions impacting larval growth of Drosophila in the wild.</title>
        <authorList>
            <person name="Mure A."/>
            <person name="Sugiura Y."/>
            <person name="Maeda R."/>
            <person name="Honda K."/>
            <person name="Sakurai N."/>
            <person name="Takahashi Y."/>
            <person name="Watada M."/>
            <person name="Katoh T."/>
            <person name="Gotoh A."/>
            <person name="Gotoh Y."/>
            <person name="Taniguchi I."/>
            <person name="Nakamura K."/>
            <person name="Hayashi T."/>
            <person name="Katayama T."/>
            <person name="Uemura T."/>
            <person name="Hattori Y."/>
        </authorList>
    </citation>
    <scope>NUCLEOTIDE SEQUENCE [LARGE SCALE GENOMIC DNA]</scope>
    <source>
        <strain evidence="11 12">KH-74</strain>
    </source>
</reference>
<dbReference type="PANTHER" id="PTHR31737:SF3">
    <property type="entry name" value="CELL WALL PROTEIN YJL171C"/>
    <property type="match status" value="1"/>
</dbReference>
<dbReference type="Pfam" id="PF10287">
    <property type="entry name" value="YJL171C_Tos1_C"/>
    <property type="match status" value="1"/>
</dbReference>
<keyword evidence="12" id="KW-1185">Reference proteome</keyword>
<gene>
    <name evidence="11" type="ORF">DAKH74_012340</name>
</gene>
<keyword evidence="5" id="KW-0378">Hydrolase</keyword>
<protein>
    <recommendedName>
        <fullName evidence="3">glucan endo-1,3-beta-D-glucosidase</fullName>
        <ecNumber evidence="3">3.2.1.39</ecNumber>
    </recommendedName>
</protein>
<evidence type="ECO:0000256" key="8">
    <source>
        <dbReference type="SAM" id="SignalP"/>
    </source>
</evidence>
<organism evidence="11 12">
    <name type="scientific">Maudiozyma humilis</name>
    <name type="common">Sour dough yeast</name>
    <name type="synonym">Kazachstania humilis</name>
    <dbReference type="NCBI Taxonomy" id="51915"/>
    <lineage>
        <taxon>Eukaryota</taxon>
        <taxon>Fungi</taxon>
        <taxon>Dikarya</taxon>
        <taxon>Ascomycota</taxon>
        <taxon>Saccharomycotina</taxon>
        <taxon>Saccharomycetes</taxon>
        <taxon>Saccharomycetales</taxon>
        <taxon>Saccharomycetaceae</taxon>
        <taxon>Maudiozyma</taxon>
    </lineage>
</organism>
<evidence type="ECO:0000256" key="2">
    <source>
        <dbReference type="ARBA" id="ARBA00006055"/>
    </source>
</evidence>
<evidence type="ECO:0000256" key="3">
    <source>
        <dbReference type="ARBA" id="ARBA00012780"/>
    </source>
</evidence>
<evidence type="ECO:0000259" key="9">
    <source>
        <dbReference type="Pfam" id="PF10287"/>
    </source>
</evidence>
<keyword evidence="6" id="KW-0326">Glycosidase</keyword>
<evidence type="ECO:0000256" key="1">
    <source>
        <dbReference type="ARBA" id="ARBA00000382"/>
    </source>
</evidence>
<accession>A0AAV5RT79</accession>
<dbReference type="GO" id="GO:0071555">
    <property type="term" value="P:cell wall organization"/>
    <property type="evidence" value="ECO:0007669"/>
    <property type="project" value="UniProtKB-KW"/>
</dbReference>
<dbReference type="EC" id="3.2.1.39" evidence="3"/>
<evidence type="ECO:0000256" key="6">
    <source>
        <dbReference type="ARBA" id="ARBA00023295"/>
    </source>
</evidence>
<dbReference type="AlphaFoldDB" id="A0AAV5RT79"/>
<evidence type="ECO:0000256" key="7">
    <source>
        <dbReference type="ARBA" id="ARBA00023316"/>
    </source>
</evidence>
<dbReference type="Pfam" id="PF10290">
    <property type="entry name" value="YJL171C_Tos1_N"/>
    <property type="match status" value="1"/>
</dbReference>
<feature type="signal peptide" evidence="8">
    <location>
        <begin position="1"/>
        <end position="19"/>
    </location>
</feature>
<evidence type="ECO:0000313" key="11">
    <source>
        <dbReference type="EMBL" id="GMM54618.1"/>
    </source>
</evidence>
<feature type="domain" description="Cell wall protein YJL171C/Tos1 C-terminal" evidence="9">
    <location>
        <begin position="106"/>
        <end position="341"/>
    </location>
</feature>
<name>A0AAV5RT79_MAUHU</name>
<evidence type="ECO:0000256" key="4">
    <source>
        <dbReference type="ARBA" id="ARBA00022729"/>
    </source>
</evidence>
<keyword evidence="4 8" id="KW-0732">Signal</keyword>
<dbReference type="GO" id="GO:0042973">
    <property type="term" value="F:glucan endo-1,3-beta-D-glucosidase activity"/>
    <property type="evidence" value="ECO:0007669"/>
    <property type="project" value="UniProtKB-EC"/>
</dbReference>
<feature type="chain" id="PRO_5044000213" description="glucan endo-1,3-beta-D-glucosidase" evidence="8">
    <location>
        <begin position="20"/>
        <end position="399"/>
    </location>
</feature>
<comment type="catalytic activity">
    <reaction evidence="1">
        <text>Hydrolysis of (1-&gt;3)-beta-D-glucosidic linkages in (1-&gt;3)-beta-D-glucans.</text>
        <dbReference type="EC" id="3.2.1.39"/>
    </reaction>
</comment>
<dbReference type="InterPro" id="IPR018805">
    <property type="entry name" value="YJL171C/Tos1_C"/>
</dbReference>
<comment type="caution">
    <text evidence="11">The sequence shown here is derived from an EMBL/GenBank/DDBJ whole genome shotgun (WGS) entry which is preliminary data.</text>
</comment>
<sequence>MFPYNLFLIILATFHIVLSTDSSNFGIIQYSGVGYDGTFKPISKINEGRDGGSCGCELRGEDVWFTGENAPFSGSQAVHIRGPLKLFKFAYYTSARYVVGGNTSYNWIRHAYFDSSANTVSMENVTFLGYVGRDSECLGKSLEYVTPDTLGQGKVNAPPRSDTTLAPNQEYLIYSNISCPPSGVYGGCGVYRRDGKAFHGFGGLTKMFLFEFIMPDYRGPEGTDTSLNEPAIWLTSDSLPRVTQNGYSVSNCSCLLQGCGAVNVFSANDTFLDTSLITLQGKAISDYNERFVGYTSESHFSRPRNVTAMGGIIFDSEGNTVIFLSNETVFDPTIDATFVDDLLTGLPSLGLTMLLKKGNTTAPRVIPRVKSSSTMLHFPKNRLFLFLHILICCFFICTW</sequence>
<dbReference type="Proteomes" id="UP001377567">
    <property type="component" value="Unassembled WGS sequence"/>
</dbReference>
<evidence type="ECO:0000259" key="10">
    <source>
        <dbReference type="Pfam" id="PF10290"/>
    </source>
</evidence>
<feature type="domain" description="Cell wall protein YJL171C/Tos1 N-terminal" evidence="10">
    <location>
        <begin position="28"/>
        <end position="94"/>
    </location>
</feature>
<evidence type="ECO:0000313" key="12">
    <source>
        <dbReference type="Proteomes" id="UP001377567"/>
    </source>
</evidence>
<keyword evidence="7" id="KW-0961">Cell wall biogenesis/degradation</keyword>
<dbReference type="InterPro" id="IPR018807">
    <property type="entry name" value="YJL171C/Tos1_N"/>
</dbReference>
<comment type="similarity">
    <text evidence="2">Belongs to the PGA52 family.</text>
</comment>
<dbReference type="PANTHER" id="PTHR31737">
    <property type="entry name" value="PROTEIN TOS1"/>
    <property type="match status" value="1"/>
</dbReference>
<proteinExistence type="inferred from homology"/>
<evidence type="ECO:0000256" key="5">
    <source>
        <dbReference type="ARBA" id="ARBA00022801"/>
    </source>
</evidence>